<comment type="subcellular location">
    <subcellularLocation>
        <location evidence="1">Nucleus</location>
    </subcellularLocation>
</comment>
<feature type="domain" description="UPF3" evidence="6">
    <location>
        <begin position="20"/>
        <end position="186"/>
    </location>
</feature>
<feature type="compositionally biased region" description="Basic and acidic residues" evidence="5">
    <location>
        <begin position="357"/>
        <end position="367"/>
    </location>
</feature>
<dbReference type="CDD" id="cd12455">
    <property type="entry name" value="RRM_like_Smg4_UPF3"/>
    <property type="match status" value="1"/>
</dbReference>
<feature type="region of interest" description="Disordered" evidence="5">
    <location>
        <begin position="181"/>
        <end position="422"/>
    </location>
</feature>
<evidence type="ECO:0000313" key="8">
    <source>
        <dbReference type="Proteomes" id="UP000663879"/>
    </source>
</evidence>
<dbReference type="PANTHER" id="PTHR13112:SF0">
    <property type="entry name" value="FI21285P1"/>
    <property type="match status" value="1"/>
</dbReference>
<dbReference type="FunFam" id="3.30.70.330:FF:000717">
    <property type="entry name" value="regulator of nonsense transcripts 3B"/>
    <property type="match status" value="1"/>
</dbReference>
<evidence type="ECO:0000313" key="7">
    <source>
        <dbReference type="EMBL" id="CAF0708441.1"/>
    </source>
</evidence>
<feature type="compositionally biased region" description="Polar residues" evidence="5">
    <location>
        <begin position="303"/>
        <end position="313"/>
    </location>
</feature>
<feature type="compositionally biased region" description="Polar residues" evidence="5">
    <location>
        <begin position="407"/>
        <end position="422"/>
    </location>
</feature>
<feature type="compositionally biased region" description="Low complexity" evidence="5">
    <location>
        <begin position="247"/>
        <end position="265"/>
    </location>
</feature>
<dbReference type="AlphaFoldDB" id="A0A813LZ75"/>
<keyword evidence="4" id="KW-0539">Nucleus</keyword>
<dbReference type="SUPFAM" id="SSF54928">
    <property type="entry name" value="RNA-binding domain, RBD"/>
    <property type="match status" value="1"/>
</dbReference>
<dbReference type="Gene3D" id="3.30.70.330">
    <property type="match status" value="1"/>
</dbReference>
<evidence type="ECO:0000256" key="5">
    <source>
        <dbReference type="SAM" id="MobiDB-lite"/>
    </source>
</evidence>
<dbReference type="InterPro" id="IPR012677">
    <property type="entry name" value="Nucleotide-bd_a/b_plait_sf"/>
</dbReference>
<feature type="compositionally biased region" description="Polar residues" evidence="5">
    <location>
        <begin position="368"/>
        <end position="377"/>
    </location>
</feature>
<dbReference type="InterPro" id="IPR039722">
    <property type="entry name" value="Upf3"/>
</dbReference>
<organism evidence="7 8">
    <name type="scientific">Brachionus calyciflorus</name>
    <dbReference type="NCBI Taxonomy" id="104777"/>
    <lineage>
        <taxon>Eukaryota</taxon>
        <taxon>Metazoa</taxon>
        <taxon>Spiralia</taxon>
        <taxon>Gnathifera</taxon>
        <taxon>Rotifera</taxon>
        <taxon>Eurotatoria</taxon>
        <taxon>Monogononta</taxon>
        <taxon>Pseudotrocha</taxon>
        <taxon>Ploima</taxon>
        <taxon>Brachionidae</taxon>
        <taxon>Brachionus</taxon>
    </lineage>
</organism>
<evidence type="ECO:0000256" key="4">
    <source>
        <dbReference type="ARBA" id="ARBA00023242"/>
    </source>
</evidence>
<evidence type="ECO:0000256" key="2">
    <source>
        <dbReference type="ARBA" id="ARBA00005991"/>
    </source>
</evidence>
<feature type="compositionally biased region" description="Basic and acidic residues" evidence="5">
    <location>
        <begin position="379"/>
        <end position="404"/>
    </location>
</feature>
<dbReference type="GO" id="GO:0005730">
    <property type="term" value="C:nucleolus"/>
    <property type="evidence" value="ECO:0007669"/>
    <property type="project" value="TreeGrafter"/>
</dbReference>
<evidence type="ECO:0000259" key="6">
    <source>
        <dbReference type="Pfam" id="PF03467"/>
    </source>
</evidence>
<name>A0A813LZ75_9BILA</name>
<reference evidence="7" key="1">
    <citation type="submission" date="2021-02" db="EMBL/GenBank/DDBJ databases">
        <authorList>
            <person name="Nowell W R."/>
        </authorList>
    </citation>
    <scope>NUCLEOTIDE SEQUENCE</scope>
    <source>
        <strain evidence="7">Ploen Becks lab</strain>
    </source>
</reference>
<dbReference type="GO" id="GO:0045727">
    <property type="term" value="P:positive regulation of translation"/>
    <property type="evidence" value="ECO:0007669"/>
    <property type="project" value="TreeGrafter"/>
</dbReference>
<comment type="caution">
    <text evidence="7">The sequence shown here is derived from an EMBL/GenBank/DDBJ whole genome shotgun (WGS) entry which is preliminary data.</text>
</comment>
<dbReference type="InterPro" id="IPR005120">
    <property type="entry name" value="UPF3_dom"/>
</dbReference>
<dbReference type="OrthoDB" id="18087at2759"/>
<dbReference type="PANTHER" id="PTHR13112">
    <property type="entry name" value="UPF3 REGULATOR OF NONSENSE TRANSCRIPTS-LIKE PROTEIN"/>
    <property type="match status" value="1"/>
</dbReference>
<dbReference type="Proteomes" id="UP000663879">
    <property type="component" value="Unassembled WGS sequence"/>
</dbReference>
<feature type="compositionally biased region" description="Basic and acidic residues" evidence="5">
    <location>
        <begin position="187"/>
        <end position="217"/>
    </location>
</feature>
<keyword evidence="3" id="KW-0866">Nonsense-mediated mRNA decay</keyword>
<dbReference type="InterPro" id="IPR035979">
    <property type="entry name" value="RBD_domain_sf"/>
</dbReference>
<dbReference type="GO" id="GO:0003729">
    <property type="term" value="F:mRNA binding"/>
    <property type="evidence" value="ECO:0007669"/>
    <property type="project" value="TreeGrafter"/>
</dbReference>
<dbReference type="EMBL" id="CAJNOC010000032">
    <property type="protein sequence ID" value="CAF0708441.1"/>
    <property type="molecule type" value="Genomic_DNA"/>
</dbReference>
<comment type="similarity">
    <text evidence="2">Belongs to the RENT3 family.</text>
</comment>
<gene>
    <name evidence="7" type="ORF">OXX778_LOCUS610</name>
</gene>
<accession>A0A813LZ75</accession>
<evidence type="ECO:0000256" key="3">
    <source>
        <dbReference type="ARBA" id="ARBA00023161"/>
    </source>
</evidence>
<dbReference type="Pfam" id="PF03467">
    <property type="entry name" value="Smg4_UPF3"/>
    <property type="match status" value="1"/>
</dbReference>
<sequence>MTSGSVPKTDSEKPNDNVVKKIVIRRLPPTLTKEQFLDIVSPLPEYDYFYYCNADLSLGAYAFCRAYICFKNHQDVFNFRDRFDNYVFVDSKSNEYPAIVEYAPYQRRYKFDPKNPPKKDSKCNTIEDDTDYQKFLENFGKPTGDQLPSCEAILEELEQKEKENVGPYSAPKVMTPLLEYLKKKKEDKRSGKDRDRDRDRGNRRRDRERDRDDEKRYGGGGGGGYGSKRRDDYYYGSSYKSKDYESTSKNQSNSSTSQKTSSSSQPKITLAPKSEFKSEVLNKGSGQQQSQASGSNKTEIEKSNTPSKNSQQIKDNKDNRPSSSTSSQNSFQNKGGYGNRNSGGNYGSSSRNSAQKNYDDRSFKEKNPPSNKSQSTNDSKSKEDKQKDQGERDGQKPVRNKDRPSIQIYNPAQRTGSRQSKN</sequence>
<protein>
    <recommendedName>
        <fullName evidence="6">UPF3 domain-containing protein</fullName>
    </recommendedName>
</protein>
<proteinExistence type="inferred from homology"/>
<feature type="compositionally biased region" description="Low complexity" evidence="5">
    <location>
        <begin position="322"/>
        <end position="353"/>
    </location>
</feature>
<dbReference type="GO" id="GO:0000184">
    <property type="term" value="P:nuclear-transcribed mRNA catabolic process, nonsense-mediated decay"/>
    <property type="evidence" value="ECO:0007669"/>
    <property type="project" value="UniProtKB-KW"/>
</dbReference>
<feature type="compositionally biased region" description="Low complexity" evidence="5">
    <location>
        <begin position="284"/>
        <end position="295"/>
    </location>
</feature>
<dbReference type="GO" id="GO:0005737">
    <property type="term" value="C:cytoplasm"/>
    <property type="evidence" value="ECO:0007669"/>
    <property type="project" value="TreeGrafter"/>
</dbReference>
<evidence type="ECO:0000256" key="1">
    <source>
        <dbReference type="ARBA" id="ARBA00004123"/>
    </source>
</evidence>
<keyword evidence="8" id="KW-1185">Reference proteome</keyword>